<evidence type="ECO:0000259" key="1">
    <source>
        <dbReference type="SMART" id="SM00829"/>
    </source>
</evidence>
<dbReference type="SUPFAM" id="SSF51735">
    <property type="entry name" value="NAD(P)-binding Rossmann-fold domains"/>
    <property type="match status" value="1"/>
</dbReference>
<keyword evidence="3" id="KW-1185">Reference proteome</keyword>
<dbReference type="EMBL" id="JAGMUU010000010">
    <property type="protein sequence ID" value="KAH7144268.1"/>
    <property type="molecule type" value="Genomic_DNA"/>
</dbReference>
<sequence>MRAWTHTSTNLPLEKGMTLVEDASYPSNPLKPNEVLVKVKSVRVNPADYLFSEMGWPARSLVKPSPIAGMDFSGEVVSTGSDVTLVSPGDRVFDRVDTQKGQPGSMAEYTKAEVEGCVPIPPGIGWDQVGAGDLAFIDGGTGGVGTFAIQLAKAHGRRVVLGADEVIDYRTENLVSVLKGKGRVFDLVVDYAYQEETHSYKASDDFLTDQGIFVMVPGGVSGSLLKTLSKNTLCPSMFGGGRATFKAYFAKSHRVAFQQIAEWMAEGKVRTVIDSVLEFENMSTAIEQLKSGRSTGKIIVHV</sequence>
<dbReference type="InterPro" id="IPR013154">
    <property type="entry name" value="ADH-like_N"/>
</dbReference>
<organism evidence="2 3">
    <name type="scientific">Dactylonectria estremocensis</name>
    <dbReference type="NCBI Taxonomy" id="1079267"/>
    <lineage>
        <taxon>Eukaryota</taxon>
        <taxon>Fungi</taxon>
        <taxon>Dikarya</taxon>
        <taxon>Ascomycota</taxon>
        <taxon>Pezizomycotina</taxon>
        <taxon>Sordariomycetes</taxon>
        <taxon>Hypocreomycetidae</taxon>
        <taxon>Hypocreales</taxon>
        <taxon>Nectriaceae</taxon>
        <taxon>Dactylonectria</taxon>
    </lineage>
</organism>
<dbReference type="Proteomes" id="UP000717696">
    <property type="component" value="Unassembled WGS sequence"/>
</dbReference>
<gene>
    <name evidence="2" type="ORF">B0J13DRAFT_585055</name>
</gene>
<dbReference type="AlphaFoldDB" id="A0A9P9ESR6"/>
<dbReference type="InterPro" id="IPR011032">
    <property type="entry name" value="GroES-like_sf"/>
</dbReference>
<dbReference type="Pfam" id="PF08240">
    <property type="entry name" value="ADH_N"/>
    <property type="match status" value="1"/>
</dbReference>
<accession>A0A9P9ESR6</accession>
<dbReference type="PANTHER" id="PTHR44013">
    <property type="entry name" value="ZINC-TYPE ALCOHOL DEHYDROGENASE-LIKE PROTEIN C16A3.02C"/>
    <property type="match status" value="1"/>
</dbReference>
<dbReference type="SUPFAM" id="SSF50129">
    <property type="entry name" value="GroES-like"/>
    <property type="match status" value="1"/>
</dbReference>
<evidence type="ECO:0000313" key="2">
    <source>
        <dbReference type="EMBL" id="KAH7144268.1"/>
    </source>
</evidence>
<dbReference type="InterPro" id="IPR020843">
    <property type="entry name" value="ER"/>
</dbReference>
<feature type="domain" description="Enoyl reductase (ER)" evidence="1">
    <location>
        <begin position="16"/>
        <end position="300"/>
    </location>
</feature>
<dbReference type="GO" id="GO:0016491">
    <property type="term" value="F:oxidoreductase activity"/>
    <property type="evidence" value="ECO:0007669"/>
    <property type="project" value="InterPro"/>
</dbReference>
<dbReference type="PANTHER" id="PTHR44013:SF1">
    <property type="entry name" value="ZINC-TYPE ALCOHOL DEHYDROGENASE-LIKE PROTEIN C16A3.02C"/>
    <property type="match status" value="1"/>
</dbReference>
<proteinExistence type="predicted"/>
<comment type="caution">
    <text evidence="2">The sequence shown here is derived from an EMBL/GenBank/DDBJ whole genome shotgun (WGS) entry which is preliminary data.</text>
</comment>
<dbReference type="Gene3D" id="3.40.50.720">
    <property type="entry name" value="NAD(P)-binding Rossmann-like Domain"/>
    <property type="match status" value="1"/>
</dbReference>
<dbReference type="CDD" id="cd08267">
    <property type="entry name" value="MDR1"/>
    <property type="match status" value="1"/>
</dbReference>
<dbReference type="SMART" id="SM00829">
    <property type="entry name" value="PKS_ER"/>
    <property type="match status" value="1"/>
</dbReference>
<reference evidence="2" key="1">
    <citation type="journal article" date="2021" name="Nat. Commun.">
        <title>Genetic determinants of endophytism in the Arabidopsis root mycobiome.</title>
        <authorList>
            <person name="Mesny F."/>
            <person name="Miyauchi S."/>
            <person name="Thiergart T."/>
            <person name="Pickel B."/>
            <person name="Atanasova L."/>
            <person name="Karlsson M."/>
            <person name="Huettel B."/>
            <person name="Barry K.W."/>
            <person name="Haridas S."/>
            <person name="Chen C."/>
            <person name="Bauer D."/>
            <person name="Andreopoulos W."/>
            <person name="Pangilinan J."/>
            <person name="LaButti K."/>
            <person name="Riley R."/>
            <person name="Lipzen A."/>
            <person name="Clum A."/>
            <person name="Drula E."/>
            <person name="Henrissat B."/>
            <person name="Kohler A."/>
            <person name="Grigoriev I.V."/>
            <person name="Martin F.M."/>
            <person name="Hacquard S."/>
        </authorList>
    </citation>
    <scope>NUCLEOTIDE SEQUENCE</scope>
    <source>
        <strain evidence="2">MPI-CAGE-AT-0021</strain>
    </source>
</reference>
<dbReference type="InterPro" id="IPR052733">
    <property type="entry name" value="Chloroplast_QOR"/>
</dbReference>
<dbReference type="Pfam" id="PF13602">
    <property type="entry name" value="ADH_zinc_N_2"/>
    <property type="match status" value="1"/>
</dbReference>
<protein>
    <submittedName>
        <fullName evidence="2">Oxidoreductase</fullName>
    </submittedName>
</protein>
<evidence type="ECO:0000313" key="3">
    <source>
        <dbReference type="Proteomes" id="UP000717696"/>
    </source>
</evidence>
<dbReference type="InterPro" id="IPR036291">
    <property type="entry name" value="NAD(P)-bd_dom_sf"/>
</dbReference>
<dbReference type="OrthoDB" id="201656at2759"/>
<dbReference type="Gene3D" id="3.90.180.10">
    <property type="entry name" value="Medium-chain alcohol dehydrogenases, catalytic domain"/>
    <property type="match status" value="2"/>
</dbReference>
<name>A0A9P9ESR6_9HYPO</name>